<organism evidence="2 3">
    <name type="scientific">Vibrio ulleungensis</name>
    <dbReference type="NCBI Taxonomy" id="2807619"/>
    <lineage>
        <taxon>Bacteria</taxon>
        <taxon>Pseudomonadati</taxon>
        <taxon>Pseudomonadota</taxon>
        <taxon>Gammaproteobacteria</taxon>
        <taxon>Vibrionales</taxon>
        <taxon>Vibrionaceae</taxon>
        <taxon>Vibrio</taxon>
    </lineage>
</organism>
<dbReference type="PROSITE" id="PS51186">
    <property type="entry name" value="GNAT"/>
    <property type="match status" value="1"/>
</dbReference>
<reference evidence="2 3" key="1">
    <citation type="submission" date="2021-02" db="EMBL/GenBank/DDBJ databases">
        <authorList>
            <person name="Park J.-S."/>
        </authorList>
    </citation>
    <scope>NUCLEOTIDE SEQUENCE [LARGE SCALE GENOMIC DNA]</scope>
    <source>
        <strain evidence="2 3">188UL20-2</strain>
    </source>
</reference>
<dbReference type="RefSeq" id="WP_205156685.1">
    <property type="nucleotide sequence ID" value="NZ_JAFEUM010000001.1"/>
</dbReference>
<evidence type="ECO:0000259" key="1">
    <source>
        <dbReference type="PROSITE" id="PS51186"/>
    </source>
</evidence>
<comment type="caution">
    <text evidence="2">The sequence shown here is derived from an EMBL/GenBank/DDBJ whole genome shotgun (WGS) entry which is preliminary data.</text>
</comment>
<dbReference type="EMBL" id="JAFEUM010000001">
    <property type="protein sequence ID" value="MBM7035049.1"/>
    <property type="molecule type" value="Genomic_DNA"/>
</dbReference>
<dbReference type="Pfam" id="PF13673">
    <property type="entry name" value="Acetyltransf_10"/>
    <property type="match status" value="1"/>
</dbReference>
<dbReference type="SUPFAM" id="SSF55729">
    <property type="entry name" value="Acyl-CoA N-acyltransferases (Nat)"/>
    <property type="match status" value="1"/>
</dbReference>
<evidence type="ECO:0000313" key="2">
    <source>
        <dbReference type="EMBL" id="MBM7035049.1"/>
    </source>
</evidence>
<dbReference type="Proteomes" id="UP000809621">
    <property type="component" value="Unassembled WGS sequence"/>
</dbReference>
<dbReference type="InterPro" id="IPR016181">
    <property type="entry name" value="Acyl_CoA_acyltransferase"/>
</dbReference>
<protein>
    <submittedName>
        <fullName evidence="2">GNAT family N-acetyltransferase</fullName>
    </submittedName>
</protein>
<gene>
    <name evidence="2" type="ORF">JQC93_01415</name>
</gene>
<evidence type="ECO:0000313" key="3">
    <source>
        <dbReference type="Proteomes" id="UP000809621"/>
    </source>
</evidence>
<feature type="domain" description="N-acetyltransferase" evidence="1">
    <location>
        <begin position="1"/>
        <end position="147"/>
    </location>
</feature>
<dbReference type="InterPro" id="IPR000182">
    <property type="entry name" value="GNAT_dom"/>
</dbReference>
<keyword evidence="3" id="KW-1185">Reference proteome</keyword>
<accession>A0ABS2HDC9</accession>
<name>A0ABS2HDC9_9VIBR</name>
<dbReference type="Gene3D" id="3.40.630.30">
    <property type="match status" value="1"/>
</dbReference>
<proteinExistence type="predicted"/>
<sequence length="153" mass="17442">MNVKPYTTEYQSQCLAIFDSNVGVYFDPSERNDFVAYLEDANAVQHYFVFEEQGTVVACGGYFANQNTGSLAWGMVHRLYHRRGFGAEITDFRMAQIKRISSIDRIKIETSQLTQGFYAKRGFEVTDIVENGYGQGIDYVSMTFHCGDYQTSE</sequence>